<dbReference type="InterPro" id="IPR051681">
    <property type="entry name" value="Ser/Thr_Kinases-Pseudokinases"/>
</dbReference>
<keyword evidence="6" id="KW-0472">Membrane</keyword>
<dbReference type="Pfam" id="PF07714">
    <property type="entry name" value="PK_Tyr_Ser-Thr"/>
    <property type="match status" value="1"/>
</dbReference>
<evidence type="ECO:0000313" key="8">
    <source>
        <dbReference type="EMBL" id="CAJ0967860.1"/>
    </source>
</evidence>
<feature type="transmembrane region" description="Helical" evidence="6">
    <location>
        <begin position="550"/>
        <end position="570"/>
    </location>
</feature>
<evidence type="ECO:0000313" key="9">
    <source>
        <dbReference type="Proteomes" id="UP001176940"/>
    </source>
</evidence>
<keyword evidence="9" id="KW-1185">Reference proteome</keyword>
<feature type="domain" description="Tyrosine-protein kinase catalytic" evidence="7">
    <location>
        <begin position="239"/>
        <end position="477"/>
    </location>
</feature>
<proteinExistence type="predicted"/>
<dbReference type="PANTHER" id="PTHR44329">
    <property type="entry name" value="SERINE/THREONINE-PROTEIN KINASE TNNI3K-RELATED"/>
    <property type="match status" value="1"/>
</dbReference>
<comment type="caution">
    <text evidence="8">The sequence shown here is derived from an EMBL/GenBank/DDBJ whole genome shotgun (WGS) entry which is preliminary data.</text>
</comment>
<protein>
    <recommendedName>
        <fullName evidence="7">Tyrosine-protein kinase catalytic domain-containing protein</fullName>
    </recommendedName>
</protein>
<dbReference type="Proteomes" id="UP001176940">
    <property type="component" value="Unassembled WGS sequence"/>
</dbReference>
<evidence type="ECO:0000256" key="1">
    <source>
        <dbReference type="ARBA" id="ARBA00022679"/>
    </source>
</evidence>
<dbReference type="InterPro" id="IPR011009">
    <property type="entry name" value="Kinase-like_dom_sf"/>
</dbReference>
<keyword evidence="3" id="KW-0418">Kinase</keyword>
<dbReference type="PANTHER" id="PTHR44329:SF288">
    <property type="entry name" value="MITOGEN-ACTIVATED PROTEIN KINASE KINASE KINASE 20"/>
    <property type="match status" value="1"/>
</dbReference>
<evidence type="ECO:0000256" key="3">
    <source>
        <dbReference type="ARBA" id="ARBA00022777"/>
    </source>
</evidence>
<keyword evidence="1" id="KW-0808">Transferase</keyword>
<dbReference type="Gene3D" id="1.10.510.10">
    <property type="entry name" value="Transferase(Phosphotransferase) domain 1"/>
    <property type="match status" value="2"/>
</dbReference>
<dbReference type="InterPro" id="IPR020635">
    <property type="entry name" value="Tyr_kinase_cat_dom"/>
</dbReference>
<evidence type="ECO:0000256" key="5">
    <source>
        <dbReference type="SAM" id="Coils"/>
    </source>
</evidence>
<evidence type="ECO:0000256" key="4">
    <source>
        <dbReference type="ARBA" id="ARBA00022840"/>
    </source>
</evidence>
<sequence length="573" mass="65471">MLEVNAPHNGGSGCIFPAHPLPHCEVWGVRVPYRRQRYSKLWEVEPHIHFCNGRPYVTAHTVEGAARTGSSAGEGAGAVSCTVHVVPSRHTGGTWMPHVCHTDVPQKRTGTQTRIIPVQIFSPLSSSFIDTGLIGLQQHVTRRIASGDPEVSTHFTRWRHGTGSASGRAVDDGWQRYLACSATEISSNFTELYLNLQIIVLLQTGQKSNQFYRLSRDFRVVGNPAGVSYANLKQKSIILRSINVIEIHLNMLVLDLYTTTSIATEVKTWTWNTLWLGQLMLLKGKHRVTKRRAAVYPGNQCKCKKNTSYLHSGVCRVPRRSASLHCQRRPAVKQITAVTSPLCFTASRRSQSVQKSTAPGDRHQNARMHYLHMEAPIRVIHRDLKSRNVVITMDGVLKVLWEMLTREVPFKGLEGLQVAWLVVEKNEIMIQKYFCFSCFQRLTIPSSCPRSFAELMRLCWDAEAKKRPSFKQIISNLESMSNDSKLPDQCNSFLHNKAEWRCEIEETLERLKKLERDLSFKEQELKEREQRLKLWEKKLTEQSHTPVGDIYIYIYIYIFTVSPTMVYINLRNL</sequence>
<keyword evidence="6" id="KW-1133">Transmembrane helix</keyword>
<dbReference type="SUPFAM" id="SSF56112">
    <property type="entry name" value="Protein kinase-like (PK-like)"/>
    <property type="match status" value="1"/>
</dbReference>
<gene>
    <name evidence="8" type="ORF">RIMI_LOCUS22574391</name>
</gene>
<dbReference type="EMBL" id="CAUEEQ010078690">
    <property type="protein sequence ID" value="CAJ0967860.1"/>
    <property type="molecule type" value="Genomic_DNA"/>
</dbReference>
<organism evidence="8 9">
    <name type="scientific">Ranitomeya imitator</name>
    <name type="common">mimic poison frog</name>
    <dbReference type="NCBI Taxonomy" id="111125"/>
    <lineage>
        <taxon>Eukaryota</taxon>
        <taxon>Metazoa</taxon>
        <taxon>Chordata</taxon>
        <taxon>Craniata</taxon>
        <taxon>Vertebrata</taxon>
        <taxon>Euteleostomi</taxon>
        <taxon>Amphibia</taxon>
        <taxon>Batrachia</taxon>
        <taxon>Anura</taxon>
        <taxon>Neobatrachia</taxon>
        <taxon>Hyloidea</taxon>
        <taxon>Dendrobatidae</taxon>
        <taxon>Dendrobatinae</taxon>
        <taxon>Ranitomeya</taxon>
    </lineage>
</organism>
<accession>A0ABN9MQZ6</accession>
<dbReference type="SMART" id="SM00219">
    <property type="entry name" value="TyrKc"/>
    <property type="match status" value="1"/>
</dbReference>
<reference evidence="8" key="1">
    <citation type="submission" date="2023-07" db="EMBL/GenBank/DDBJ databases">
        <authorList>
            <person name="Stuckert A."/>
        </authorList>
    </citation>
    <scope>NUCLEOTIDE SEQUENCE</scope>
</reference>
<evidence type="ECO:0000259" key="7">
    <source>
        <dbReference type="SMART" id="SM00219"/>
    </source>
</evidence>
<keyword evidence="2" id="KW-0547">Nucleotide-binding</keyword>
<name>A0ABN9MQZ6_9NEOB</name>
<keyword evidence="6" id="KW-0812">Transmembrane</keyword>
<dbReference type="InterPro" id="IPR001245">
    <property type="entry name" value="Ser-Thr/Tyr_kinase_cat_dom"/>
</dbReference>
<keyword evidence="5" id="KW-0175">Coiled coil</keyword>
<keyword evidence="4" id="KW-0067">ATP-binding</keyword>
<evidence type="ECO:0000256" key="2">
    <source>
        <dbReference type="ARBA" id="ARBA00022741"/>
    </source>
</evidence>
<evidence type="ECO:0000256" key="6">
    <source>
        <dbReference type="SAM" id="Phobius"/>
    </source>
</evidence>
<feature type="coiled-coil region" evidence="5">
    <location>
        <begin position="497"/>
        <end position="538"/>
    </location>
</feature>